<accession>A0A1S3K934</accession>
<feature type="domain" description="Carboxylesterase type B" evidence="5">
    <location>
        <begin position="29"/>
        <end position="421"/>
    </location>
</feature>
<feature type="signal peptide" evidence="4">
    <location>
        <begin position="1"/>
        <end position="28"/>
    </location>
</feature>
<dbReference type="InterPro" id="IPR002018">
    <property type="entry name" value="CarbesteraseB"/>
</dbReference>
<dbReference type="GeneID" id="106179608"/>
<dbReference type="SUPFAM" id="SSF53474">
    <property type="entry name" value="alpha/beta-Hydrolases"/>
    <property type="match status" value="1"/>
</dbReference>
<comment type="similarity">
    <text evidence="1 4">Belongs to the type-B carboxylesterase/lipase family.</text>
</comment>
<dbReference type="InParanoid" id="A0A1S3K934"/>
<dbReference type="EC" id="3.1.1.-" evidence="4"/>
<name>A0A1S3K934_LINAN</name>
<organism evidence="6 7">
    <name type="scientific">Lingula anatina</name>
    <name type="common">Brachiopod</name>
    <name type="synonym">Lingula unguis</name>
    <dbReference type="NCBI Taxonomy" id="7574"/>
    <lineage>
        <taxon>Eukaryota</taxon>
        <taxon>Metazoa</taxon>
        <taxon>Spiralia</taxon>
        <taxon>Lophotrochozoa</taxon>
        <taxon>Brachiopoda</taxon>
        <taxon>Linguliformea</taxon>
        <taxon>Lingulata</taxon>
        <taxon>Lingulida</taxon>
        <taxon>Linguloidea</taxon>
        <taxon>Lingulidae</taxon>
        <taxon>Lingula</taxon>
    </lineage>
</organism>
<reference evidence="7" key="1">
    <citation type="submission" date="2025-08" db="UniProtKB">
        <authorList>
            <consortium name="RefSeq"/>
        </authorList>
    </citation>
    <scope>IDENTIFICATION</scope>
    <source>
        <tissue evidence="7">Gonads</tissue>
    </source>
</reference>
<dbReference type="Proteomes" id="UP000085678">
    <property type="component" value="Unplaced"/>
</dbReference>
<evidence type="ECO:0000256" key="3">
    <source>
        <dbReference type="ARBA" id="ARBA00022801"/>
    </source>
</evidence>
<evidence type="ECO:0000256" key="1">
    <source>
        <dbReference type="ARBA" id="ARBA00005964"/>
    </source>
</evidence>
<dbReference type="PANTHER" id="PTHR43918:SF4">
    <property type="entry name" value="CARBOXYLIC ESTER HYDROLASE"/>
    <property type="match status" value="1"/>
</dbReference>
<dbReference type="OrthoDB" id="408631at2759"/>
<dbReference type="PROSITE" id="PS00122">
    <property type="entry name" value="CARBOXYLESTERASE_B_1"/>
    <property type="match status" value="1"/>
</dbReference>
<dbReference type="KEGG" id="lak:106179608"/>
<dbReference type="PANTHER" id="PTHR43918">
    <property type="entry name" value="ACETYLCHOLINESTERASE"/>
    <property type="match status" value="1"/>
</dbReference>
<dbReference type="InterPro" id="IPR029058">
    <property type="entry name" value="AB_hydrolase_fold"/>
</dbReference>
<keyword evidence="2" id="KW-0719">Serine esterase</keyword>
<evidence type="ECO:0000313" key="6">
    <source>
        <dbReference type="Proteomes" id="UP000085678"/>
    </source>
</evidence>
<evidence type="ECO:0000259" key="5">
    <source>
        <dbReference type="Pfam" id="PF00135"/>
    </source>
</evidence>
<evidence type="ECO:0000313" key="7">
    <source>
        <dbReference type="RefSeq" id="XP_013418776.1"/>
    </source>
</evidence>
<protein>
    <recommendedName>
        <fullName evidence="4">Carboxylic ester hydrolase</fullName>
        <ecNumber evidence="4">3.1.1.-</ecNumber>
    </recommendedName>
</protein>
<dbReference type="RefSeq" id="XP_013418776.1">
    <property type="nucleotide sequence ID" value="XM_013563322.1"/>
</dbReference>
<keyword evidence="6" id="KW-1185">Reference proteome</keyword>
<keyword evidence="3 4" id="KW-0378">Hydrolase</keyword>
<dbReference type="InterPro" id="IPR050654">
    <property type="entry name" value="AChE-related_enzymes"/>
</dbReference>
<dbReference type="AlphaFoldDB" id="A0A1S3K934"/>
<gene>
    <name evidence="7" type="primary">LOC106179608</name>
</gene>
<dbReference type="GO" id="GO:0005886">
    <property type="term" value="C:plasma membrane"/>
    <property type="evidence" value="ECO:0007669"/>
    <property type="project" value="TreeGrafter"/>
</dbReference>
<evidence type="ECO:0000256" key="4">
    <source>
        <dbReference type="RuleBase" id="RU361235"/>
    </source>
</evidence>
<keyword evidence="4" id="KW-0732">Signal</keyword>
<feature type="chain" id="PRO_5010001676" description="Carboxylic ester hydrolase" evidence="4">
    <location>
        <begin position="29"/>
        <end position="447"/>
    </location>
</feature>
<dbReference type="Gene3D" id="3.40.50.1820">
    <property type="entry name" value="alpha/beta hydrolase"/>
    <property type="match status" value="1"/>
</dbReference>
<dbReference type="GO" id="GO:0005615">
    <property type="term" value="C:extracellular space"/>
    <property type="evidence" value="ECO:0007669"/>
    <property type="project" value="TreeGrafter"/>
</dbReference>
<dbReference type="InterPro" id="IPR019826">
    <property type="entry name" value="Carboxylesterase_B_AS"/>
</dbReference>
<sequence length="447" mass="49154">MMRLPVEMKLFSACALFFVFLHAEPTLAQTTVTVQQGDINGKISILGSDVMSYLGIPYAEPPLGDLRFKRPVPKAAWSSPLNATEYGPICLQMNARFPSSEDCLTLNVHVPQNNTTTPKAVMVWVHGGGFVVGSARELDPVGLAMADVITVSINYRLGMFGFLTIADDVKGNLGLWDQHLAFRWIKDNIAAFGGDPNRITIFGESAGGMSVSFHAMSPMSDGLFHRVISQSGIGTQYFVLRPSPTIITSLSKTSNCNTIDSAALLSCLKGKSAQDLLSASNTLGQLLIWMPNMDNEFITGNVESSSNLLPEQYGNLDFLMGSNSRDGSIEIAVPSEAENGYTESTFRKYVERMLFGRLDKDIIETALIQEYTEGVYNQDNRTRAQQLIEIATDLFFTVPTQLNALKHDRTNGTGSTFLYFLSINTCRKLLPAVLAGWSWTCRRSNLH</sequence>
<proteinExistence type="inferred from homology"/>
<dbReference type="GO" id="GO:0019695">
    <property type="term" value="P:choline metabolic process"/>
    <property type="evidence" value="ECO:0007669"/>
    <property type="project" value="TreeGrafter"/>
</dbReference>
<evidence type="ECO:0000256" key="2">
    <source>
        <dbReference type="ARBA" id="ARBA00022487"/>
    </source>
</evidence>
<dbReference type="GO" id="GO:0006581">
    <property type="term" value="P:acetylcholine catabolic process"/>
    <property type="evidence" value="ECO:0007669"/>
    <property type="project" value="TreeGrafter"/>
</dbReference>
<dbReference type="Pfam" id="PF00135">
    <property type="entry name" value="COesterase"/>
    <property type="match status" value="1"/>
</dbReference>
<dbReference type="GO" id="GO:0003990">
    <property type="term" value="F:acetylcholinesterase activity"/>
    <property type="evidence" value="ECO:0007669"/>
    <property type="project" value="TreeGrafter"/>
</dbReference>